<evidence type="ECO:0000256" key="2">
    <source>
        <dbReference type="ARBA" id="ARBA00023004"/>
    </source>
</evidence>
<gene>
    <name evidence="4" type="ORF">LTR97_006346</name>
</gene>
<keyword evidence="3" id="KW-0349">Heme</keyword>
<accession>A0AAN7W7U4</accession>
<comment type="caution">
    <text evidence="4">The sequence shown here is derived from an EMBL/GenBank/DDBJ whole genome shotgun (WGS) entry which is preliminary data.</text>
</comment>
<evidence type="ECO:0000313" key="4">
    <source>
        <dbReference type="EMBL" id="KAK5698698.1"/>
    </source>
</evidence>
<protein>
    <recommendedName>
        <fullName evidence="6">Cytochrome P450</fullName>
    </recommendedName>
</protein>
<keyword evidence="3" id="KW-0503">Monooxygenase</keyword>
<evidence type="ECO:0008006" key="6">
    <source>
        <dbReference type="Google" id="ProtNLM"/>
    </source>
</evidence>
<evidence type="ECO:0000313" key="5">
    <source>
        <dbReference type="Proteomes" id="UP001310594"/>
    </source>
</evidence>
<dbReference type="SUPFAM" id="SSF48264">
    <property type="entry name" value="Cytochrome P450"/>
    <property type="match status" value="1"/>
</dbReference>
<dbReference type="PROSITE" id="PS00086">
    <property type="entry name" value="CYTOCHROME_P450"/>
    <property type="match status" value="1"/>
</dbReference>
<keyword evidence="1 3" id="KW-0479">Metal-binding</keyword>
<dbReference type="EMBL" id="JAVRQU010000009">
    <property type="protein sequence ID" value="KAK5698698.1"/>
    <property type="molecule type" value="Genomic_DNA"/>
</dbReference>
<name>A0AAN7W7U4_9PEZI</name>
<comment type="similarity">
    <text evidence="3">Belongs to the cytochrome P450 family.</text>
</comment>
<dbReference type="GO" id="GO:0016705">
    <property type="term" value="F:oxidoreductase activity, acting on paired donors, with incorporation or reduction of molecular oxygen"/>
    <property type="evidence" value="ECO:0007669"/>
    <property type="project" value="InterPro"/>
</dbReference>
<dbReference type="GO" id="GO:0005506">
    <property type="term" value="F:iron ion binding"/>
    <property type="evidence" value="ECO:0007669"/>
    <property type="project" value="InterPro"/>
</dbReference>
<dbReference type="GO" id="GO:0020037">
    <property type="term" value="F:heme binding"/>
    <property type="evidence" value="ECO:0007669"/>
    <property type="project" value="InterPro"/>
</dbReference>
<dbReference type="Gene3D" id="1.10.630.10">
    <property type="entry name" value="Cytochrome P450"/>
    <property type="match status" value="1"/>
</dbReference>
<dbReference type="GO" id="GO:0004497">
    <property type="term" value="F:monooxygenase activity"/>
    <property type="evidence" value="ECO:0007669"/>
    <property type="project" value="UniProtKB-KW"/>
</dbReference>
<dbReference type="InterPro" id="IPR017972">
    <property type="entry name" value="Cyt_P450_CS"/>
</dbReference>
<evidence type="ECO:0000256" key="3">
    <source>
        <dbReference type="RuleBase" id="RU000461"/>
    </source>
</evidence>
<organism evidence="4 5">
    <name type="scientific">Elasticomyces elasticus</name>
    <dbReference type="NCBI Taxonomy" id="574655"/>
    <lineage>
        <taxon>Eukaryota</taxon>
        <taxon>Fungi</taxon>
        <taxon>Dikarya</taxon>
        <taxon>Ascomycota</taxon>
        <taxon>Pezizomycotina</taxon>
        <taxon>Dothideomycetes</taxon>
        <taxon>Dothideomycetidae</taxon>
        <taxon>Mycosphaerellales</taxon>
        <taxon>Teratosphaeriaceae</taxon>
        <taxon>Elasticomyces</taxon>
    </lineage>
</organism>
<evidence type="ECO:0000256" key="1">
    <source>
        <dbReference type="ARBA" id="ARBA00022723"/>
    </source>
</evidence>
<keyword evidence="3" id="KW-0560">Oxidoreductase</keyword>
<reference evidence="4" key="1">
    <citation type="submission" date="2023-08" db="EMBL/GenBank/DDBJ databases">
        <title>Black Yeasts Isolated from many extreme environments.</title>
        <authorList>
            <person name="Coleine C."/>
            <person name="Stajich J.E."/>
            <person name="Selbmann L."/>
        </authorList>
    </citation>
    <scope>NUCLEOTIDE SEQUENCE</scope>
    <source>
        <strain evidence="4">CCFEE 5810</strain>
    </source>
</reference>
<dbReference type="AlphaFoldDB" id="A0AAN7W7U4"/>
<dbReference type="Proteomes" id="UP001310594">
    <property type="component" value="Unassembled WGS sequence"/>
</dbReference>
<keyword evidence="2 3" id="KW-0408">Iron</keyword>
<sequence length="99" mass="11222">MHRREEEWGTEGAAWMPERWEGRKFGPEYAPFSAGRRVCIGAEHDRAVLRDSESAAMLRRIKSPPSQDNLTKGYKVLVQPKNGVKVRLHYASGLLLDDG</sequence>
<dbReference type="Pfam" id="PF00067">
    <property type="entry name" value="p450"/>
    <property type="match status" value="1"/>
</dbReference>
<proteinExistence type="inferred from homology"/>
<dbReference type="InterPro" id="IPR036396">
    <property type="entry name" value="Cyt_P450_sf"/>
</dbReference>
<dbReference type="InterPro" id="IPR001128">
    <property type="entry name" value="Cyt_P450"/>
</dbReference>